<keyword evidence="3" id="KW-1185">Reference proteome</keyword>
<feature type="compositionally biased region" description="Polar residues" evidence="1">
    <location>
        <begin position="172"/>
        <end position="188"/>
    </location>
</feature>
<feature type="compositionally biased region" description="Basic and acidic residues" evidence="1">
    <location>
        <begin position="407"/>
        <end position="423"/>
    </location>
</feature>
<dbReference type="Proteomes" id="UP001165083">
    <property type="component" value="Unassembled WGS sequence"/>
</dbReference>
<comment type="caution">
    <text evidence="2">The sequence shown here is derived from an EMBL/GenBank/DDBJ whole genome shotgun (WGS) entry which is preliminary data.</text>
</comment>
<evidence type="ECO:0000313" key="3">
    <source>
        <dbReference type="Proteomes" id="UP001165083"/>
    </source>
</evidence>
<protein>
    <submittedName>
        <fullName evidence="2">Unnamed protein product</fullName>
    </submittedName>
</protein>
<dbReference type="EMBL" id="BSXW01000026">
    <property type="protein sequence ID" value="GMF10023.1"/>
    <property type="molecule type" value="Genomic_DNA"/>
</dbReference>
<feature type="compositionally biased region" description="Polar residues" evidence="1">
    <location>
        <begin position="382"/>
        <end position="406"/>
    </location>
</feature>
<evidence type="ECO:0000256" key="1">
    <source>
        <dbReference type="SAM" id="MobiDB-lite"/>
    </source>
</evidence>
<feature type="region of interest" description="Disordered" evidence="1">
    <location>
        <begin position="354"/>
        <end position="429"/>
    </location>
</feature>
<feature type="region of interest" description="Disordered" evidence="1">
    <location>
        <begin position="146"/>
        <end position="269"/>
    </location>
</feature>
<evidence type="ECO:0000313" key="2">
    <source>
        <dbReference type="EMBL" id="GMF10023.1"/>
    </source>
</evidence>
<accession>A0A9W6WMB0</accession>
<dbReference type="OrthoDB" id="341259at2759"/>
<proteinExistence type="predicted"/>
<sequence length="429" mass="46917">MEGYDASYADYYYQQEEGYPQEGYEGYYTQGAESAVASDPYHYSYDTGAGSYPVAEGQNNNYYDAGVEGQAYSYYDAAGEYDQQEYATETPETWTYSPEEGQQLYLDQLTIEQTAAYYYDEYGNLVDGYGGGESPANVFTQEAYWESGAGGSNNNVERENTASPGTREGSPQDETSSQGLGLTESSPLDSAVTEEPESSATPDSKSPRKKKTGKNGRATSPSRKQKSRKERIEKRQALLEKEEEERTKTLEAADAGGSTIDTSGGGNAVAPAAKLSKKKTGFVDREKAKFQMKLRIAKAIKRNRMPVQIRILPTDSLWLPKFVDDLIRGIVRYKIKIFKDPPKKLVKEVAKPTATNAGSLSPGPAADAAPAVLDTDKPSNKPAESTDQNTQSATKGPSTKKSLLQRSKTENANRKLSKEDKANSSKSLS</sequence>
<feature type="compositionally biased region" description="Basic and acidic residues" evidence="1">
    <location>
        <begin position="230"/>
        <end position="251"/>
    </location>
</feature>
<name>A0A9W6WMB0_9STRA</name>
<reference evidence="2" key="1">
    <citation type="submission" date="2023-04" db="EMBL/GenBank/DDBJ databases">
        <title>Phytophthora lilii NBRC 32176.</title>
        <authorList>
            <person name="Ichikawa N."/>
            <person name="Sato H."/>
            <person name="Tonouchi N."/>
        </authorList>
    </citation>
    <scope>NUCLEOTIDE SEQUENCE</scope>
    <source>
        <strain evidence="2">NBRC 32176</strain>
    </source>
</reference>
<organism evidence="2 3">
    <name type="scientific">Phytophthora lilii</name>
    <dbReference type="NCBI Taxonomy" id="2077276"/>
    <lineage>
        <taxon>Eukaryota</taxon>
        <taxon>Sar</taxon>
        <taxon>Stramenopiles</taxon>
        <taxon>Oomycota</taxon>
        <taxon>Peronosporomycetes</taxon>
        <taxon>Peronosporales</taxon>
        <taxon>Peronosporaceae</taxon>
        <taxon>Phytophthora</taxon>
    </lineage>
</organism>
<gene>
    <name evidence="2" type="ORF">Plil01_000087700</name>
</gene>
<dbReference type="AlphaFoldDB" id="A0A9W6WMB0"/>